<dbReference type="Pfam" id="PF02472">
    <property type="entry name" value="ExbD"/>
    <property type="match status" value="1"/>
</dbReference>
<evidence type="ECO:0000256" key="8">
    <source>
        <dbReference type="SAM" id="Phobius"/>
    </source>
</evidence>
<evidence type="ECO:0000256" key="4">
    <source>
        <dbReference type="ARBA" id="ARBA00022692"/>
    </source>
</evidence>
<comment type="caution">
    <text evidence="9">The sequence shown here is derived from an EMBL/GenBank/DDBJ whole genome shotgun (WGS) entry which is preliminary data.</text>
</comment>
<keyword evidence="3" id="KW-1003">Cell membrane</keyword>
<evidence type="ECO:0000256" key="7">
    <source>
        <dbReference type="RuleBase" id="RU003879"/>
    </source>
</evidence>
<keyword evidence="4 7" id="KW-0812">Transmembrane</keyword>
<dbReference type="PANTHER" id="PTHR30558">
    <property type="entry name" value="EXBD MEMBRANE COMPONENT OF PMF-DRIVEN MACROMOLECULE IMPORT SYSTEM"/>
    <property type="match status" value="1"/>
</dbReference>
<proteinExistence type="inferred from homology"/>
<dbReference type="RefSeq" id="WP_130567648.1">
    <property type="nucleotide sequence ID" value="NZ_SHLY01000007.1"/>
</dbReference>
<name>A0ABY1WLE4_9GAMM</name>
<keyword evidence="10" id="KW-1185">Reference proteome</keyword>
<evidence type="ECO:0000313" key="9">
    <source>
        <dbReference type="EMBL" id="TAA41744.1"/>
    </source>
</evidence>
<protein>
    <submittedName>
        <fullName evidence="9">Biopolymer transporter ExbD</fullName>
    </submittedName>
</protein>
<feature type="transmembrane region" description="Helical" evidence="8">
    <location>
        <begin position="16"/>
        <end position="34"/>
    </location>
</feature>
<keyword evidence="7" id="KW-0653">Protein transport</keyword>
<evidence type="ECO:0000256" key="1">
    <source>
        <dbReference type="ARBA" id="ARBA00004162"/>
    </source>
</evidence>
<comment type="similarity">
    <text evidence="2 7">Belongs to the ExbD/TolR family.</text>
</comment>
<comment type="subcellular location">
    <subcellularLocation>
        <location evidence="1">Cell membrane</location>
        <topology evidence="1">Single-pass membrane protein</topology>
    </subcellularLocation>
    <subcellularLocation>
        <location evidence="7">Cell membrane</location>
        <topology evidence="7">Single-pass type II membrane protein</topology>
    </subcellularLocation>
</comment>
<evidence type="ECO:0000256" key="2">
    <source>
        <dbReference type="ARBA" id="ARBA00005811"/>
    </source>
</evidence>
<dbReference type="PANTHER" id="PTHR30558:SF15">
    <property type="entry name" value="BIOPOLYMER TRANSPORT PROTEIN EXBD1"/>
    <property type="match status" value="1"/>
</dbReference>
<dbReference type="InterPro" id="IPR003400">
    <property type="entry name" value="ExbD"/>
</dbReference>
<keyword evidence="6 8" id="KW-0472">Membrane</keyword>
<dbReference type="Proteomes" id="UP000292544">
    <property type="component" value="Unassembled WGS sequence"/>
</dbReference>
<sequence>MIKTASHSELSTSLELTPLIDIVFIVVVFLLLTANSRLLSLPVDIPASDSEVTAQPAADKPLTLVLQQSSPAFAIDEQHFEQWPAFKTALIASIRDNDKAVVIAADKNSPVESLLKLLALLNAHQVENTQILMEESQP</sequence>
<gene>
    <name evidence="9" type="ORF">EXY25_16005</name>
</gene>
<evidence type="ECO:0000313" key="10">
    <source>
        <dbReference type="Proteomes" id="UP000292544"/>
    </source>
</evidence>
<keyword evidence="7" id="KW-0813">Transport</keyword>
<evidence type="ECO:0000256" key="6">
    <source>
        <dbReference type="ARBA" id="ARBA00023136"/>
    </source>
</evidence>
<evidence type="ECO:0000256" key="5">
    <source>
        <dbReference type="ARBA" id="ARBA00022989"/>
    </source>
</evidence>
<accession>A0ABY1WLE4</accession>
<keyword evidence="5 8" id="KW-1133">Transmembrane helix</keyword>
<dbReference type="EMBL" id="SHLY01000007">
    <property type="protein sequence ID" value="TAA41744.1"/>
    <property type="molecule type" value="Genomic_DNA"/>
</dbReference>
<organism evidence="9 10">
    <name type="scientific">Corallincola spongiicola</name>
    <dbReference type="NCBI Taxonomy" id="2520508"/>
    <lineage>
        <taxon>Bacteria</taxon>
        <taxon>Pseudomonadati</taxon>
        <taxon>Pseudomonadota</taxon>
        <taxon>Gammaproteobacteria</taxon>
        <taxon>Alteromonadales</taxon>
        <taxon>Psychromonadaceae</taxon>
        <taxon>Corallincola</taxon>
    </lineage>
</organism>
<reference evidence="10" key="1">
    <citation type="submission" date="2019-02" db="EMBL/GenBank/DDBJ databases">
        <title>Draft genome sequence of Muricauda sp. 176CP4-71.</title>
        <authorList>
            <person name="Park J.-S."/>
        </authorList>
    </citation>
    <scope>NUCLEOTIDE SEQUENCE [LARGE SCALE GENOMIC DNA]</scope>
    <source>
        <strain evidence="10">176GS2-150</strain>
    </source>
</reference>
<evidence type="ECO:0000256" key="3">
    <source>
        <dbReference type="ARBA" id="ARBA00022475"/>
    </source>
</evidence>